<evidence type="ECO:0000313" key="2">
    <source>
        <dbReference type="Proteomes" id="UP000326396"/>
    </source>
</evidence>
<proteinExistence type="predicted"/>
<comment type="caution">
    <text evidence="1">The sequence shown here is derived from an EMBL/GenBank/DDBJ whole genome shotgun (WGS) entry which is preliminary data.</text>
</comment>
<keyword evidence="2" id="KW-1185">Reference proteome</keyword>
<dbReference type="AlphaFoldDB" id="A0A5N6LS35"/>
<reference evidence="1 2" key="1">
    <citation type="submission" date="2019-05" db="EMBL/GenBank/DDBJ databases">
        <title>Mikania micrantha, genome provides insights into the molecular mechanism of rapid growth.</title>
        <authorList>
            <person name="Liu B."/>
        </authorList>
    </citation>
    <scope>NUCLEOTIDE SEQUENCE [LARGE SCALE GENOMIC DNA]</scope>
    <source>
        <strain evidence="1">NLD-2019</strain>
        <tissue evidence="1">Leaf</tissue>
    </source>
</reference>
<gene>
    <name evidence="1" type="ORF">E3N88_37775</name>
</gene>
<accession>A0A5N6LS35</accession>
<evidence type="ECO:0000313" key="1">
    <source>
        <dbReference type="EMBL" id="KAD2804398.1"/>
    </source>
</evidence>
<organism evidence="1 2">
    <name type="scientific">Mikania micrantha</name>
    <name type="common">bitter vine</name>
    <dbReference type="NCBI Taxonomy" id="192012"/>
    <lineage>
        <taxon>Eukaryota</taxon>
        <taxon>Viridiplantae</taxon>
        <taxon>Streptophyta</taxon>
        <taxon>Embryophyta</taxon>
        <taxon>Tracheophyta</taxon>
        <taxon>Spermatophyta</taxon>
        <taxon>Magnoliopsida</taxon>
        <taxon>eudicotyledons</taxon>
        <taxon>Gunneridae</taxon>
        <taxon>Pentapetalae</taxon>
        <taxon>asterids</taxon>
        <taxon>campanulids</taxon>
        <taxon>Asterales</taxon>
        <taxon>Asteraceae</taxon>
        <taxon>Asteroideae</taxon>
        <taxon>Heliantheae alliance</taxon>
        <taxon>Eupatorieae</taxon>
        <taxon>Mikania</taxon>
    </lineage>
</organism>
<sequence length="117" mass="13140">MANDFNSIDLAYLRISSTIESIAKTGQKIKSIKTYGRYNLHSTPFHSLSIFAWHSFCFCGSTFTDVRILSQTPRLSAAGPYSYSRPSDGVSPSLHRYPFVMCLDYDGVGVRRRCGRS</sequence>
<dbReference type="Proteomes" id="UP000326396">
    <property type="component" value="Linkage Group LG8"/>
</dbReference>
<name>A0A5N6LS35_9ASTR</name>
<dbReference type="EMBL" id="SZYD01000018">
    <property type="protein sequence ID" value="KAD2804398.1"/>
    <property type="molecule type" value="Genomic_DNA"/>
</dbReference>
<protein>
    <submittedName>
        <fullName evidence="1">Uncharacterized protein</fullName>
    </submittedName>
</protein>